<dbReference type="PRINTS" id="PR01045">
    <property type="entry name" value="TRNASYNTHGB"/>
</dbReference>
<dbReference type="PANTHER" id="PTHR30075:SF2">
    <property type="entry name" value="GLYCINE--TRNA LIGASE, CHLOROPLASTIC_MITOCHONDRIAL 2"/>
    <property type="match status" value="1"/>
</dbReference>
<dbReference type="NCBIfam" id="TIGR00211">
    <property type="entry name" value="glyS"/>
    <property type="match status" value="1"/>
</dbReference>
<dbReference type="InterPro" id="IPR006194">
    <property type="entry name" value="Gly-tRNA-synth_heterodimer"/>
</dbReference>
<evidence type="ECO:0000256" key="1">
    <source>
        <dbReference type="ARBA" id="ARBA00008226"/>
    </source>
</evidence>
<comment type="subcellular location">
    <subcellularLocation>
        <location evidence="8">Cytoplasm</location>
    </subcellularLocation>
</comment>
<keyword evidence="10" id="KW-1185">Reference proteome</keyword>
<dbReference type="AlphaFoldDB" id="A0A381DIJ5"/>
<keyword evidence="5 8" id="KW-0648">Protein biosynthesis</keyword>
<comment type="similarity">
    <text evidence="1 8">Belongs to the class-II aminoacyl-tRNA synthetase family.</text>
</comment>
<keyword evidence="3 8" id="KW-0547">Nucleotide-binding</keyword>
<dbReference type="EC" id="6.1.1.14" evidence="8"/>
<name>A0A381DIJ5_9BACT</name>
<evidence type="ECO:0000256" key="4">
    <source>
        <dbReference type="ARBA" id="ARBA00022840"/>
    </source>
</evidence>
<dbReference type="GO" id="GO:0005829">
    <property type="term" value="C:cytosol"/>
    <property type="evidence" value="ECO:0007669"/>
    <property type="project" value="TreeGrafter"/>
</dbReference>
<dbReference type="PANTHER" id="PTHR30075">
    <property type="entry name" value="GLYCYL-TRNA SYNTHETASE"/>
    <property type="match status" value="1"/>
</dbReference>
<dbReference type="EMBL" id="UFVD01000001">
    <property type="protein sequence ID" value="SUX10498.1"/>
    <property type="molecule type" value="Genomic_DNA"/>
</dbReference>
<evidence type="ECO:0000256" key="2">
    <source>
        <dbReference type="ARBA" id="ARBA00022598"/>
    </source>
</evidence>
<dbReference type="HAMAP" id="MF_00255">
    <property type="entry name" value="Gly_tRNA_synth_beta"/>
    <property type="match status" value="1"/>
</dbReference>
<dbReference type="GO" id="GO:0005524">
    <property type="term" value="F:ATP binding"/>
    <property type="evidence" value="ECO:0007669"/>
    <property type="project" value="UniProtKB-UniRule"/>
</dbReference>
<dbReference type="GO" id="GO:0006426">
    <property type="term" value="P:glycyl-tRNA aminoacylation"/>
    <property type="evidence" value="ECO:0007669"/>
    <property type="project" value="UniProtKB-UniRule"/>
</dbReference>
<dbReference type="GeneID" id="93091131"/>
<evidence type="ECO:0000256" key="5">
    <source>
        <dbReference type="ARBA" id="ARBA00022917"/>
    </source>
</evidence>
<dbReference type="OrthoDB" id="9775440at2"/>
<sequence length="673" mass="77265">MKLLIEIGVEELPAIPFLKELPNIKTKWGKILEEYNLKTKFEFFYTPRRLVFFHNEFLSKQPNSIIQNIGAPKNVAQKDGVWAKAALSFANKCGISENELKFKEINAKEVLYYEEEKIGKNSKEILGEMINKFLSSLNFGKSMRWGNGEFEFIRPVTSIICMLGDENVAMSVFGIQSEKAFFPHKAYGYDKIKFNSIDEYFNKISQNGIILKEEDRKNKILSEFRNLEQKHDIKIQIDNELLSEVVAITEYPTALLGKFENEFLDVPSEVIITSMKVNQRYFPVFKDGKLLNGFIVVSNAISDDYSLIIKGNEKVLRARLSDAMFFWQSDLKTKFDSKMLENVVYMKELGSIEQKEKSEAKLAQILANLYKDELSKFNISNINELLERSIMLSKTDLVSLMVGEFSELQGIMGGYYAKNAGEHELVCTAIKEQYLPTGENSELPSNLFSALVSLSCKLDTLMALFSINKIPTGNKDPYALRRAANGVLRIILNEKLSFDINAILKEISPNYAKFDINTLIDFIFDRMITMYDANTSIIKACINSGQRDIKKLDNAIKALDEISKDESFKDKFDTFKRLANIIKNEQIVEVDTNLFELDAEKNLHSEFKKINTNEQDYKKYLNSLFDLKNHIDDFFDNVMINVENQSIKSNRIAIIGQIYKAFLRVADIKEISF</sequence>
<dbReference type="STRING" id="32024.GCA_000788295_00964"/>
<evidence type="ECO:0000313" key="10">
    <source>
        <dbReference type="Proteomes" id="UP000254920"/>
    </source>
</evidence>
<evidence type="ECO:0000256" key="3">
    <source>
        <dbReference type="ARBA" id="ARBA00022741"/>
    </source>
</evidence>
<keyword evidence="6 8" id="KW-0030">Aminoacyl-tRNA synthetase</keyword>
<dbReference type="Pfam" id="PF02092">
    <property type="entry name" value="tRNA_synt_2f"/>
    <property type="match status" value="1"/>
</dbReference>
<proteinExistence type="inferred from homology"/>
<evidence type="ECO:0000256" key="7">
    <source>
        <dbReference type="ARBA" id="ARBA00047937"/>
    </source>
</evidence>
<reference evidence="9 10" key="1">
    <citation type="submission" date="2018-06" db="EMBL/GenBank/DDBJ databases">
        <authorList>
            <consortium name="Pathogen Informatics"/>
            <person name="Doyle S."/>
        </authorList>
    </citation>
    <scope>NUCLEOTIDE SEQUENCE [LARGE SCALE GENOMIC DNA]</scope>
    <source>
        <strain evidence="9 10">NCTC12475</strain>
    </source>
</reference>
<comment type="catalytic activity">
    <reaction evidence="7 8">
        <text>tRNA(Gly) + glycine + ATP = glycyl-tRNA(Gly) + AMP + diphosphate</text>
        <dbReference type="Rhea" id="RHEA:16013"/>
        <dbReference type="Rhea" id="RHEA-COMP:9664"/>
        <dbReference type="Rhea" id="RHEA-COMP:9683"/>
        <dbReference type="ChEBI" id="CHEBI:30616"/>
        <dbReference type="ChEBI" id="CHEBI:33019"/>
        <dbReference type="ChEBI" id="CHEBI:57305"/>
        <dbReference type="ChEBI" id="CHEBI:78442"/>
        <dbReference type="ChEBI" id="CHEBI:78522"/>
        <dbReference type="ChEBI" id="CHEBI:456215"/>
        <dbReference type="EC" id="6.1.1.14"/>
    </reaction>
</comment>
<evidence type="ECO:0000256" key="8">
    <source>
        <dbReference type="HAMAP-Rule" id="MF_00255"/>
    </source>
</evidence>
<comment type="subunit">
    <text evidence="8">Tetramer of two alpha and two beta subunits.</text>
</comment>
<dbReference type="Proteomes" id="UP000254920">
    <property type="component" value="Unassembled WGS sequence"/>
</dbReference>
<accession>A0A381DIJ5</accession>
<evidence type="ECO:0000256" key="6">
    <source>
        <dbReference type="ARBA" id="ARBA00023146"/>
    </source>
</evidence>
<protein>
    <recommendedName>
        <fullName evidence="8">Glycine--tRNA ligase beta subunit</fullName>
        <ecNumber evidence="8">6.1.1.14</ecNumber>
    </recommendedName>
    <alternativeName>
        <fullName evidence="8">Glycyl-tRNA synthetase beta subunit</fullName>
        <shortName evidence="8">GlyRS</shortName>
    </alternativeName>
</protein>
<dbReference type="InterPro" id="IPR015944">
    <property type="entry name" value="Gly-tRNA-synth_bsu"/>
</dbReference>
<dbReference type="GO" id="GO:0004820">
    <property type="term" value="F:glycine-tRNA ligase activity"/>
    <property type="evidence" value="ECO:0007669"/>
    <property type="project" value="UniProtKB-UniRule"/>
</dbReference>
<dbReference type="RefSeq" id="WP_089182899.1">
    <property type="nucleotide sequence ID" value="NZ_CP043427.1"/>
</dbReference>
<dbReference type="PROSITE" id="PS50861">
    <property type="entry name" value="AA_TRNA_LIGASE_II_GLYAB"/>
    <property type="match status" value="1"/>
</dbReference>
<organism evidence="9 10">
    <name type="scientific">Campylobacter sputorum subsp. sputorum</name>
    <dbReference type="NCBI Taxonomy" id="32024"/>
    <lineage>
        <taxon>Bacteria</taxon>
        <taxon>Pseudomonadati</taxon>
        <taxon>Campylobacterota</taxon>
        <taxon>Epsilonproteobacteria</taxon>
        <taxon>Campylobacterales</taxon>
        <taxon>Campylobacteraceae</taxon>
        <taxon>Campylobacter</taxon>
    </lineage>
</organism>
<keyword evidence="2 8" id="KW-0436">Ligase</keyword>
<gene>
    <name evidence="8 9" type="primary">glyS</name>
    <name evidence="9" type="ORF">NCTC12475_00695</name>
</gene>
<keyword evidence="8" id="KW-0963">Cytoplasm</keyword>
<evidence type="ECO:0000313" key="9">
    <source>
        <dbReference type="EMBL" id="SUX10498.1"/>
    </source>
</evidence>
<keyword evidence="4 8" id="KW-0067">ATP-binding</keyword>